<dbReference type="GO" id="GO:0030247">
    <property type="term" value="F:polysaccharide binding"/>
    <property type="evidence" value="ECO:0007669"/>
    <property type="project" value="InterPro"/>
</dbReference>
<evidence type="ECO:0000256" key="12">
    <source>
        <dbReference type="ARBA" id="ARBA00022989"/>
    </source>
</evidence>
<evidence type="ECO:0000256" key="10">
    <source>
        <dbReference type="ARBA" id="ARBA00022786"/>
    </source>
</evidence>
<feature type="signal peptide" evidence="16">
    <location>
        <begin position="1"/>
        <end position="15"/>
    </location>
</feature>
<name>A0A2P2IKG7_RHIMU</name>
<dbReference type="EMBL" id="GGEC01001231">
    <property type="protein sequence ID" value="MBW81714.1"/>
    <property type="molecule type" value="Transcribed_RNA"/>
</dbReference>
<dbReference type="GO" id="GO:0008270">
    <property type="term" value="F:zinc ion binding"/>
    <property type="evidence" value="ECO:0007669"/>
    <property type="project" value="UniProtKB-KW"/>
</dbReference>
<evidence type="ECO:0000256" key="1">
    <source>
        <dbReference type="ARBA" id="ARBA00000900"/>
    </source>
</evidence>
<keyword evidence="12 15" id="KW-1133">Transmembrane helix</keyword>
<dbReference type="EC" id="2.3.2.27" evidence="4"/>
<evidence type="ECO:0000256" key="13">
    <source>
        <dbReference type="ARBA" id="ARBA00023136"/>
    </source>
</evidence>
<evidence type="ECO:0000256" key="2">
    <source>
        <dbReference type="ARBA" id="ARBA00004167"/>
    </source>
</evidence>
<proteinExistence type="inferred from homology"/>
<comment type="subcellular location">
    <subcellularLocation>
        <location evidence="2">Membrane</location>
        <topology evidence="2">Single-pass membrane protein</topology>
    </subcellularLocation>
</comment>
<dbReference type="InterPro" id="IPR025287">
    <property type="entry name" value="WAK_GUB"/>
</dbReference>
<dbReference type="Pfam" id="PF13947">
    <property type="entry name" value="GUB_WAK_bind"/>
    <property type="match status" value="1"/>
</dbReference>
<evidence type="ECO:0000256" key="14">
    <source>
        <dbReference type="ARBA" id="ARBA00024209"/>
    </source>
</evidence>
<dbReference type="InterPro" id="IPR046948">
    <property type="entry name" value="ATL20-22-like"/>
</dbReference>
<keyword evidence="9" id="KW-0863">Zinc-finger</keyword>
<dbReference type="PANTHER" id="PTHR46279">
    <property type="entry name" value="RING/U-BOX SUPERFAMILY PROTEIN"/>
    <property type="match status" value="1"/>
</dbReference>
<feature type="transmembrane region" description="Helical" evidence="15">
    <location>
        <begin position="227"/>
        <end position="249"/>
    </location>
</feature>
<evidence type="ECO:0000256" key="7">
    <source>
        <dbReference type="ARBA" id="ARBA00022723"/>
    </source>
</evidence>
<feature type="domain" description="Wall-associated receptor kinase galacturonan-binding" evidence="17">
    <location>
        <begin position="19"/>
        <end position="86"/>
    </location>
</feature>
<sequence length="287" mass="32676">MLFFHSLSFVQLSTSHRTCRPGRTQCNPSGPDVRFPFGLNPSRCSYPGFTLSCNNLRQTILTLPNTAGEFIVQSINYTSQTVYIKDPESCLPRRFLNSSFNLSGSPFSSNPFFRSLTFLNCTSNLTIHTGLRQVRCLSNENYTVLAMTRSSFYDLYQAQLPCSVIGEVLVPVLWTRRSDSDTRLQWREPDCWWCEELRGTCGFKNDTDLSVACFNQERKGFPRAAKYAITLGLGMPSLVCFVGVTSCLIRRVKSPMDCGVDAFRTWNLLCRPCHNLTSLQWVWMNQQ</sequence>
<comment type="catalytic activity">
    <reaction evidence="1">
        <text>S-ubiquitinyl-[E2 ubiquitin-conjugating enzyme]-L-cysteine + [acceptor protein]-L-lysine = [E2 ubiquitin-conjugating enzyme]-L-cysteine + N(6)-ubiquitinyl-[acceptor protein]-L-lysine.</text>
        <dbReference type="EC" id="2.3.2.27"/>
    </reaction>
</comment>
<evidence type="ECO:0000256" key="9">
    <source>
        <dbReference type="ARBA" id="ARBA00022771"/>
    </source>
</evidence>
<keyword evidence="5" id="KW-0808">Transferase</keyword>
<protein>
    <recommendedName>
        <fullName evidence="4">RING-type E3 ubiquitin transferase</fullName>
        <ecNumber evidence="4">2.3.2.27</ecNumber>
    </recommendedName>
</protein>
<dbReference type="GO" id="GO:0016020">
    <property type="term" value="C:membrane"/>
    <property type="evidence" value="ECO:0007669"/>
    <property type="project" value="UniProtKB-SubCell"/>
</dbReference>
<evidence type="ECO:0000256" key="16">
    <source>
        <dbReference type="SAM" id="SignalP"/>
    </source>
</evidence>
<reference evidence="18" key="1">
    <citation type="submission" date="2018-02" db="EMBL/GenBank/DDBJ databases">
        <title>Rhizophora mucronata_Transcriptome.</title>
        <authorList>
            <person name="Meera S.P."/>
            <person name="Sreeshan A."/>
            <person name="Augustine A."/>
        </authorList>
    </citation>
    <scope>NUCLEOTIDE SEQUENCE</scope>
    <source>
        <tissue evidence="18">Leaf</tissue>
    </source>
</reference>
<evidence type="ECO:0000256" key="6">
    <source>
        <dbReference type="ARBA" id="ARBA00022692"/>
    </source>
</evidence>
<evidence type="ECO:0000259" key="17">
    <source>
        <dbReference type="Pfam" id="PF13947"/>
    </source>
</evidence>
<accession>A0A2P2IKG7</accession>
<keyword evidence="11" id="KW-0862">Zinc</keyword>
<evidence type="ECO:0000256" key="5">
    <source>
        <dbReference type="ARBA" id="ARBA00022679"/>
    </source>
</evidence>
<keyword evidence="10" id="KW-0833">Ubl conjugation pathway</keyword>
<dbReference type="PANTHER" id="PTHR46279:SF31">
    <property type="entry name" value="RING-H2 FINGER PROTEIN ATL20-LIKE ISOFORM X1"/>
    <property type="match status" value="1"/>
</dbReference>
<evidence type="ECO:0000256" key="15">
    <source>
        <dbReference type="SAM" id="Phobius"/>
    </source>
</evidence>
<dbReference type="GO" id="GO:0061630">
    <property type="term" value="F:ubiquitin protein ligase activity"/>
    <property type="evidence" value="ECO:0007669"/>
    <property type="project" value="UniProtKB-EC"/>
</dbReference>
<keyword evidence="7" id="KW-0479">Metal-binding</keyword>
<organism evidence="18">
    <name type="scientific">Rhizophora mucronata</name>
    <name type="common">Asiatic mangrove</name>
    <dbReference type="NCBI Taxonomy" id="61149"/>
    <lineage>
        <taxon>Eukaryota</taxon>
        <taxon>Viridiplantae</taxon>
        <taxon>Streptophyta</taxon>
        <taxon>Embryophyta</taxon>
        <taxon>Tracheophyta</taxon>
        <taxon>Spermatophyta</taxon>
        <taxon>Magnoliopsida</taxon>
        <taxon>eudicotyledons</taxon>
        <taxon>Gunneridae</taxon>
        <taxon>Pentapetalae</taxon>
        <taxon>rosids</taxon>
        <taxon>fabids</taxon>
        <taxon>Malpighiales</taxon>
        <taxon>Rhizophoraceae</taxon>
        <taxon>Rhizophora</taxon>
    </lineage>
</organism>
<evidence type="ECO:0000256" key="4">
    <source>
        <dbReference type="ARBA" id="ARBA00012483"/>
    </source>
</evidence>
<keyword evidence="13 15" id="KW-0472">Membrane</keyword>
<feature type="chain" id="PRO_5015084956" description="RING-type E3 ubiquitin transferase" evidence="16">
    <location>
        <begin position="16"/>
        <end position="287"/>
    </location>
</feature>
<evidence type="ECO:0000313" key="18">
    <source>
        <dbReference type="EMBL" id="MBW81715.1"/>
    </source>
</evidence>
<comment type="pathway">
    <text evidence="3">Protein modification; protein ubiquitination.</text>
</comment>
<comment type="similarity">
    <text evidence="14">Belongs to the RING-type zinc finger family. ATL subfamily.</text>
</comment>
<evidence type="ECO:0000256" key="11">
    <source>
        <dbReference type="ARBA" id="ARBA00022833"/>
    </source>
</evidence>
<dbReference type="AlphaFoldDB" id="A0A2P2IKG7"/>
<dbReference type="EMBL" id="GGEC01001232">
    <property type="protein sequence ID" value="MBW81715.1"/>
    <property type="molecule type" value="Transcribed_RNA"/>
</dbReference>
<keyword evidence="8 16" id="KW-0732">Signal</keyword>
<evidence type="ECO:0000256" key="3">
    <source>
        <dbReference type="ARBA" id="ARBA00004906"/>
    </source>
</evidence>
<keyword evidence="6 15" id="KW-0812">Transmembrane</keyword>
<evidence type="ECO:0000256" key="8">
    <source>
        <dbReference type="ARBA" id="ARBA00022729"/>
    </source>
</evidence>